<organism evidence="2 3">
    <name type="scientific">Alternaria atra</name>
    <dbReference type="NCBI Taxonomy" id="119953"/>
    <lineage>
        <taxon>Eukaryota</taxon>
        <taxon>Fungi</taxon>
        <taxon>Dikarya</taxon>
        <taxon>Ascomycota</taxon>
        <taxon>Pezizomycotina</taxon>
        <taxon>Dothideomycetes</taxon>
        <taxon>Pleosporomycetidae</taxon>
        <taxon>Pleosporales</taxon>
        <taxon>Pleosporineae</taxon>
        <taxon>Pleosporaceae</taxon>
        <taxon>Alternaria</taxon>
        <taxon>Alternaria sect. Ulocladioides</taxon>
    </lineage>
</organism>
<feature type="compositionally biased region" description="Low complexity" evidence="1">
    <location>
        <begin position="138"/>
        <end position="164"/>
    </location>
</feature>
<dbReference type="OrthoDB" id="3763456at2759"/>
<gene>
    <name evidence="2" type="ORF">ALTATR162_LOCUS9323</name>
</gene>
<feature type="compositionally biased region" description="Acidic residues" evidence="1">
    <location>
        <begin position="213"/>
        <end position="223"/>
    </location>
</feature>
<accession>A0A8J2IK90</accession>
<proteinExistence type="predicted"/>
<dbReference type="Proteomes" id="UP000676310">
    <property type="component" value="Unassembled WGS sequence"/>
</dbReference>
<protein>
    <submittedName>
        <fullName evidence="2">Uncharacterized protein</fullName>
    </submittedName>
</protein>
<evidence type="ECO:0000256" key="1">
    <source>
        <dbReference type="SAM" id="MobiDB-lite"/>
    </source>
</evidence>
<sequence>MTTNPLRTAVAARADEGFHYDLSNAIYGHFPISPHRSRAPSPSPSTNPNISRKRKPIHPTTTISLNRNNAPPTWLPQSKQSATSHLGQGRREQGMSIHASTCLNLNMAASGEASESDLWILPELDDWEEGDEDDADTETGSSQGTLSPSASQSSTAPQPPAQGQNKWAAVFQRAANSNLERLRTRLEGDGWDFVGGSFADETKTLQNAASAGQDEESLDDEFDVVVLSRGQRRG</sequence>
<dbReference type="AlphaFoldDB" id="A0A8J2IK90"/>
<reference evidence="2" key="1">
    <citation type="submission" date="2021-05" db="EMBL/GenBank/DDBJ databases">
        <authorList>
            <person name="Stam R."/>
        </authorList>
    </citation>
    <scope>NUCLEOTIDE SEQUENCE</scope>
    <source>
        <strain evidence="2">CS162</strain>
    </source>
</reference>
<dbReference type="RefSeq" id="XP_043172891.1">
    <property type="nucleotide sequence ID" value="XM_043316956.1"/>
</dbReference>
<feature type="region of interest" description="Disordered" evidence="1">
    <location>
        <begin position="31"/>
        <end position="93"/>
    </location>
</feature>
<feature type="region of interest" description="Disordered" evidence="1">
    <location>
        <begin position="128"/>
        <end position="167"/>
    </location>
</feature>
<evidence type="ECO:0000313" key="2">
    <source>
        <dbReference type="EMBL" id="CAG5179513.1"/>
    </source>
</evidence>
<feature type="compositionally biased region" description="Acidic residues" evidence="1">
    <location>
        <begin position="128"/>
        <end position="137"/>
    </location>
</feature>
<feature type="compositionally biased region" description="Polar residues" evidence="1">
    <location>
        <begin position="59"/>
        <end position="86"/>
    </location>
</feature>
<evidence type="ECO:0000313" key="3">
    <source>
        <dbReference type="Proteomes" id="UP000676310"/>
    </source>
</evidence>
<feature type="region of interest" description="Disordered" evidence="1">
    <location>
        <begin position="207"/>
        <end position="234"/>
    </location>
</feature>
<dbReference type="GeneID" id="67021532"/>
<comment type="caution">
    <text evidence="2">The sequence shown here is derived from an EMBL/GenBank/DDBJ whole genome shotgun (WGS) entry which is preliminary data.</text>
</comment>
<name>A0A8J2IK90_9PLEO</name>
<keyword evidence="3" id="KW-1185">Reference proteome</keyword>
<dbReference type="EMBL" id="CAJRGZ010000023">
    <property type="protein sequence ID" value="CAG5179513.1"/>
    <property type="molecule type" value="Genomic_DNA"/>
</dbReference>